<feature type="signal peptide" evidence="1">
    <location>
        <begin position="1"/>
        <end position="26"/>
    </location>
</feature>
<keyword evidence="3" id="KW-1185">Reference proteome</keyword>
<proteinExistence type="predicted"/>
<feature type="chain" id="PRO_5025683448" evidence="1">
    <location>
        <begin position="27"/>
        <end position="121"/>
    </location>
</feature>
<gene>
    <name evidence="2" type="ORF">H2LOC_018015</name>
</gene>
<keyword evidence="1" id="KW-0732">Signal</keyword>
<dbReference type="EMBL" id="CP046052">
    <property type="protein sequence ID" value="QGM47431.1"/>
    <property type="molecule type" value="Genomic_DNA"/>
</dbReference>
<organism evidence="2 3">
    <name type="scientific">Methylocystis heyeri</name>
    <dbReference type="NCBI Taxonomy" id="391905"/>
    <lineage>
        <taxon>Bacteria</taxon>
        <taxon>Pseudomonadati</taxon>
        <taxon>Pseudomonadota</taxon>
        <taxon>Alphaproteobacteria</taxon>
        <taxon>Hyphomicrobiales</taxon>
        <taxon>Methylocystaceae</taxon>
        <taxon>Methylocystis</taxon>
    </lineage>
</organism>
<accession>A0A6B8KK10</accession>
<dbReference type="RefSeq" id="WP_136497332.1">
    <property type="nucleotide sequence ID" value="NZ_CP046052.1"/>
</dbReference>
<reference evidence="2 3" key="1">
    <citation type="submission" date="2019-11" db="EMBL/GenBank/DDBJ databases">
        <title>The genome sequence of Methylocystis heyeri.</title>
        <authorList>
            <person name="Oshkin I.Y."/>
            <person name="Miroshnikov K."/>
            <person name="Dedysh S.N."/>
        </authorList>
    </citation>
    <scope>NUCLEOTIDE SEQUENCE [LARGE SCALE GENOMIC DNA]</scope>
    <source>
        <strain evidence="2 3">H2</strain>
    </source>
</reference>
<name>A0A6B8KK10_9HYPH</name>
<dbReference type="AlphaFoldDB" id="A0A6B8KK10"/>
<evidence type="ECO:0000256" key="1">
    <source>
        <dbReference type="SAM" id="SignalP"/>
    </source>
</evidence>
<sequence length="121" mass="12856">MSSRLALARSALVICVVATQVGAAKAASKRDAVRREPPVVVTLENKRSVSLQSFTIAKKGSGPAPELIVAKLDKPLPAGEKADLKLERATGCLFQARWKFDDADDAGALDLCNDAHIVMVD</sequence>
<dbReference type="OrthoDB" id="8448279at2"/>
<evidence type="ECO:0000313" key="2">
    <source>
        <dbReference type="EMBL" id="QGM47431.1"/>
    </source>
</evidence>
<dbReference type="KEGG" id="mhey:H2LOC_018015"/>
<protein>
    <submittedName>
        <fullName evidence="2">Uncharacterized protein</fullName>
    </submittedName>
</protein>
<dbReference type="Proteomes" id="UP000309061">
    <property type="component" value="Chromosome"/>
</dbReference>
<evidence type="ECO:0000313" key="3">
    <source>
        <dbReference type="Proteomes" id="UP000309061"/>
    </source>
</evidence>